<accession>A0A2S6CUA9</accession>
<dbReference type="Proteomes" id="UP000239589">
    <property type="component" value="Unassembled WGS sequence"/>
</dbReference>
<dbReference type="Gene3D" id="3.20.20.70">
    <property type="entry name" value="Aldolase class I"/>
    <property type="match status" value="1"/>
</dbReference>
<evidence type="ECO:0000313" key="3">
    <source>
        <dbReference type="Proteomes" id="UP000239589"/>
    </source>
</evidence>
<sequence>MALYLDSAIVAEAEIVKHWGWVKGITTNPTLLAQANTPPETTLKTLASLTSGPLYYQLLACDYKKMVIEGKKAFEIIGDQTILKIPATPLGFEVVATLSPAITCSVTGIYSPTQAAVAKEAGAKIAIAYVNRATRLLGDGIGLVKEIATILQGSNVEILAASIKSPAEAAASLQAGANHLTLPLAMLAAIASHELSNQTVADFAAGGMGLTIQTNLTSILDREYF</sequence>
<dbReference type="GO" id="GO:0005975">
    <property type="term" value="P:carbohydrate metabolic process"/>
    <property type="evidence" value="ECO:0007669"/>
    <property type="project" value="InterPro"/>
</dbReference>
<dbReference type="OrthoDB" id="9807051at2"/>
<gene>
    <name evidence="2" type="ORF">CUN59_10810</name>
</gene>
<organism evidence="2 3">
    <name type="scientific">Cuspidothrix issatschenkoi CHARLIE-1</name>
    <dbReference type="NCBI Taxonomy" id="2052836"/>
    <lineage>
        <taxon>Bacteria</taxon>
        <taxon>Bacillati</taxon>
        <taxon>Cyanobacteriota</taxon>
        <taxon>Cyanophyceae</taxon>
        <taxon>Nostocales</taxon>
        <taxon>Aphanizomenonaceae</taxon>
        <taxon>Cuspidothrix</taxon>
    </lineage>
</organism>
<dbReference type="PANTHER" id="PTHR10683">
    <property type="entry name" value="TRANSALDOLASE"/>
    <property type="match status" value="1"/>
</dbReference>
<dbReference type="PROSITE" id="PS01054">
    <property type="entry name" value="TRANSALDOLASE_1"/>
    <property type="match status" value="1"/>
</dbReference>
<dbReference type="InterPro" id="IPR018225">
    <property type="entry name" value="Transaldolase_AS"/>
</dbReference>
<name>A0A2S6CUA9_9CYAN</name>
<evidence type="ECO:0000313" key="2">
    <source>
        <dbReference type="EMBL" id="PPJ63281.1"/>
    </source>
</evidence>
<dbReference type="SUPFAM" id="SSF51569">
    <property type="entry name" value="Aldolase"/>
    <property type="match status" value="1"/>
</dbReference>
<evidence type="ECO:0000256" key="1">
    <source>
        <dbReference type="ARBA" id="ARBA00023270"/>
    </source>
</evidence>
<proteinExistence type="predicted"/>
<dbReference type="EMBL" id="PGEM01000075">
    <property type="protein sequence ID" value="PPJ63281.1"/>
    <property type="molecule type" value="Genomic_DNA"/>
</dbReference>
<dbReference type="PANTHER" id="PTHR10683:SF40">
    <property type="entry name" value="FRUCTOSE-6-PHOSPHATE ALDOLASE 1-RELATED"/>
    <property type="match status" value="1"/>
</dbReference>
<dbReference type="Pfam" id="PF00923">
    <property type="entry name" value="TAL_FSA"/>
    <property type="match status" value="1"/>
</dbReference>
<keyword evidence="1" id="KW-0704">Schiff base</keyword>
<protein>
    <submittedName>
        <fullName evidence="2">Transaldolase</fullName>
    </submittedName>
</protein>
<dbReference type="InterPro" id="IPR001585">
    <property type="entry name" value="TAL/FSA"/>
</dbReference>
<dbReference type="AlphaFoldDB" id="A0A2S6CUA9"/>
<dbReference type="InterPro" id="IPR013785">
    <property type="entry name" value="Aldolase_TIM"/>
</dbReference>
<reference evidence="2 3" key="1">
    <citation type="submission" date="2018-02" db="EMBL/GenBank/DDBJ databases">
        <title>Discovery of a pederin family compound in a non-symbiotic bloom-forming cyanobacterium.</title>
        <authorList>
            <person name="Kust A."/>
            <person name="Mares J."/>
            <person name="Jokela J."/>
            <person name="Urajova P."/>
            <person name="Hajek J."/>
            <person name="Saurav K."/>
            <person name="Voracova K."/>
            <person name="Fewer D.P."/>
            <person name="Haapaniemi E."/>
            <person name="Permi P."/>
            <person name="Rehakova K."/>
            <person name="Sivonen K."/>
            <person name="Hrouzek P."/>
        </authorList>
    </citation>
    <scope>NUCLEOTIDE SEQUENCE [LARGE SCALE GENOMIC DNA]</scope>
    <source>
        <strain evidence="2 3">CHARLIE-1</strain>
    </source>
</reference>
<comment type="caution">
    <text evidence="2">The sequence shown here is derived from an EMBL/GenBank/DDBJ whole genome shotgun (WGS) entry which is preliminary data.</text>
</comment>
<keyword evidence="3" id="KW-1185">Reference proteome</keyword>
<dbReference type="RefSeq" id="WP_104387848.1">
    <property type="nucleotide sequence ID" value="NZ_PGEM01000075.1"/>
</dbReference>